<feature type="transmembrane region" description="Helical" evidence="9">
    <location>
        <begin position="243"/>
        <end position="265"/>
    </location>
</feature>
<evidence type="ECO:0000256" key="7">
    <source>
        <dbReference type="ARBA" id="ARBA00023136"/>
    </source>
</evidence>
<proteinExistence type="inferred from homology"/>
<feature type="transmembrane region" description="Helical" evidence="9">
    <location>
        <begin position="101"/>
        <end position="119"/>
    </location>
</feature>
<dbReference type="EMBL" id="DWZD01000046">
    <property type="protein sequence ID" value="HJA79581.1"/>
    <property type="molecule type" value="Genomic_DNA"/>
</dbReference>
<sequence length="434" mass="45664">MMERLFRLSAHGTSIRQECLAGLTSFMAMCYIIFVVPNMLTDAGMPHESAVAATIWVTVIITLIMGLWAHFPVGVAPGLGITAFFAYYVCGPAGYTWQTGLGAVFISGVVFLLLTVTRVRQMIIDAVPTDLKYAIVVGIGAFIAFIGMKNCGLVVADASTFVALGKLNSAPTLLAVAGVFLIGALMVRDVPGAMIIGIAVITVAGLALGVNSLPEGSLVRLDIPLPTETFGQMDLVGALHHGLFSIIFTLTMVDLFDNMGVLIGLARRAGFMHEDGHIDHLDRALITDSIGTMTSAVLGATTATSYLECAAGVTQGGRTGLTAVVIAGLFALSLFFAPLVALVPGYATAPVLIIVGALMMQDVVLIRFQDFTVALSAFLTIIGMPLTFNIATGFGFGFIAFVVLRLLSGRGREVSPILYIVAACFAANFVLRSL</sequence>
<feature type="transmembrane region" description="Helical" evidence="9">
    <location>
        <begin position="168"/>
        <end position="187"/>
    </location>
</feature>
<evidence type="ECO:0000256" key="4">
    <source>
        <dbReference type="ARBA" id="ARBA00022475"/>
    </source>
</evidence>
<evidence type="ECO:0000313" key="10">
    <source>
        <dbReference type="EMBL" id="HJA79581.1"/>
    </source>
</evidence>
<feature type="transmembrane region" description="Helical" evidence="9">
    <location>
        <begin position="347"/>
        <end position="366"/>
    </location>
</feature>
<protein>
    <submittedName>
        <fullName evidence="10">NCS2 family permease</fullName>
    </submittedName>
</protein>
<reference evidence="10" key="1">
    <citation type="journal article" date="2021" name="PeerJ">
        <title>Extensive microbial diversity within the chicken gut microbiome revealed by metagenomics and culture.</title>
        <authorList>
            <person name="Gilroy R."/>
            <person name="Ravi A."/>
            <person name="Getino M."/>
            <person name="Pursley I."/>
            <person name="Horton D.L."/>
            <person name="Alikhan N.F."/>
            <person name="Baker D."/>
            <person name="Gharbi K."/>
            <person name="Hall N."/>
            <person name="Watson M."/>
            <person name="Adriaenssens E.M."/>
            <person name="Foster-Nyarko E."/>
            <person name="Jarju S."/>
            <person name="Secka A."/>
            <person name="Antonio M."/>
            <person name="Oren A."/>
            <person name="Chaudhuri R.R."/>
            <person name="La Ragione R."/>
            <person name="Hildebrand F."/>
            <person name="Pallen M.J."/>
        </authorList>
    </citation>
    <scope>NUCLEOTIDE SEQUENCE</scope>
    <source>
        <strain evidence="10">5032</strain>
    </source>
</reference>
<evidence type="ECO:0000256" key="9">
    <source>
        <dbReference type="SAM" id="Phobius"/>
    </source>
</evidence>
<keyword evidence="4 8" id="KW-1003">Cell membrane</keyword>
<feature type="transmembrane region" description="Helical" evidence="9">
    <location>
        <begin position="131"/>
        <end position="148"/>
    </location>
</feature>
<feature type="transmembrane region" description="Helical" evidence="9">
    <location>
        <begin position="20"/>
        <end position="37"/>
    </location>
</feature>
<dbReference type="PANTHER" id="PTHR43337:SF1">
    <property type="entry name" value="XANTHINE_URACIL PERMEASE C887.17-RELATED"/>
    <property type="match status" value="1"/>
</dbReference>
<evidence type="ECO:0000256" key="8">
    <source>
        <dbReference type="PIRNR" id="PIRNR005353"/>
    </source>
</evidence>
<feature type="transmembrane region" description="Helical" evidence="9">
    <location>
        <begin position="75"/>
        <end position="95"/>
    </location>
</feature>
<dbReference type="GO" id="GO:0005886">
    <property type="term" value="C:plasma membrane"/>
    <property type="evidence" value="ECO:0007669"/>
    <property type="project" value="UniProtKB-SubCell"/>
</dbReference>
<keyword evidence="5 8" id="KW-0812">Transmembrane</keyword>
<evidence type="ECO:0000256" key="5">
    <source>
        <dbReference type="ARBA" id="ARBA00022692"/>
    </source>
</evidence>
<gene>
    <name evidence="10" type="ORF">H9784_08480</name>
</gene>
<reference evidence="10" key="2">
    <citation type="submission" date="2021-04" db="EMBL/GenBank/DDBJ databases">
        <authorList>
            <person name="Gilroy R."/>
        </authorList>
    </citation>
    <scope>NUCLEOTIDE SEQUENCE</scope>
    <source>
        <strain evidence="10">5032</strain>
    </source>
</reference>
<feature type="transmembrane region" description="Helical" evidence="9">
    <location>
        <begin position="194"/>
        <end position="213"/>
    </location>
</feature>
<evidence type="ECO:0000256" key="6">
    <source>
        <dbReference type="ARBA" id="ARBA00022989"/>
    </source>
</evidence>
<comment type="caution">
    <text evidence="10">The sequence shown here is derived from an EMBL/GenBank/DDBJ whole genome shotgun (WGS) entry which is preliminary data.</text>
</comment>
<dbReference type="GO" id="GO:0005345">
    <property type="term" value="F:purine nucleobase transmembrane transporter activity"/>
    <property type="evidence" value="ECO:0007669"/>
    <property type="project" value="TreeGrafter"/>
</dbReference>
<keyword evidence="3 8" id="KW-0813">Transport</keyword>
<evidence type="ECO:0000256" key="3">
    <source>
        <dbReference type="ARBA" id="ARBA00022448"/>
    </source>
</evidence>
<evidence type="ECO:0000256" key="1">
    <source>
        <dbReference type="ARBA" id="ARBA00004651"/>
    </source>
</evidence>
<accession>A0A9D2HMA8</accession>
<comment type="similarity">
    <text evidence="2 8">Belongs to the nucleobase:cation symporter-2 (NCS2) (TC 2.A.40) family. Azg-like subfamily.</text>
</comment>
<feature type="transmembrane region" description="Helical" evidence="9">
    <location>
        <begin position="49"/>
        <end position="68"/>
    </location>
</feature>
<dbReference type="InterPro" id="IPR026033">
    <property type="entry name" value="Azg-like_bact_archaea"/>
</dbReference>
<keyword evidence="7 8" id="KW-0472">Membrane</keyword>
<dbReference type="Pfam" id="PF00860">
    <property type="entry name" value="Xan_ur_permease"/>
    <property type="match status" value="1"/>
</dbReference>
<comment type="subcellular location">
    <subcellularLocation>
        <location evidence="1 8">Cell membrane</location>
        <topology evidence="1 8">Multi-pass membrane protein</topology>
    </subcellularLocation>
</comment>
<evidence type="ECO:0000313" key="11">
    <source>
        <dbReference type="Proteomes" id="UP000823821"/>
    </source>
</evidence>
<feature type="transmembrane region" description="Helical" evidence="9">
    <location>
        <begin position="414"/>
        <end position="431"/>
    </location>
</feature>
<evidence type="ECO:0000256" key="2">
    <source>
        <dbReference type="ARBA" id="ARBA00005697"/>
    </source>
</evidence>
<dbReference type="PANTHER" id="PTHR43337">
    <property type="entry name" value="XANTHINE/URACIL PERMEASE C887.17-RELATED"/>
    <property type="match status" value="1"/>
</dbReference>
<organism evidence="10 11">
    <name type="scientific">Candidatus Desulfovibrio intestinavium</name>
    <dbReference type="NCBI Taxonomy" id="2838534"/>
    <lineage>
        <taxon>Bacteria</taxon>
        <taxon>Pseudomonadati</taxon>
        <taxon>Thermodesulfobacteriota</taxon>
        <taxon>Desulfovibrionia</taxon>
        <taxon>Desulfovibrionales</taxon>
        <taxon>Desulfovibrionaceae</taxon>
        <taxon>Desulfovibrio</taxon>
    </lineage>
</organism>
<dbReference type="InterPro" id="IPR006043">
    <property type="entry name" value="NCS2"/>
</dbReference>
<dbReference type="PIRSF" id="PIRSF005353">
    <property type="entry name" value="PbuG"/>
    <property type="match status" value="1"/>
</dbReference>
<dbReference type="InterPro" id="IPR045018">
    <property type="entry name" value="Azg-like"/>
</dbReference>
<dbReference type="Proteomes" id="UP000823821">
    <property type="component" value="Unassembled WGS sequence"/>
</dbReference>
<feature type="transmembrane region" description="Helical" evidence="9">
    <location>
        <begin position="378"/>
        <end position="402"/>
    </location>
</feature>
<keyword evidence="6 8" id="KW-1133">Transmembrane helix</keyword>
<name>A0A9D2HMA8_9BACT</name>
<dbReference type="AlphaFoldDB" id="A0A9D2HMA8"/>
<feature type="transmembrane region" description="Helical" evidence="9">
    <location>
        <begin position="321"/>
        <end position="341"/>
    </location>
</feature>